<dbReference type="Proteomes" id="UP001302367">
    <property type="component" value="Chromosome 10"/>
</dbReference>
<evidence type="ECO:0000313" key="3">
    <source>
        <dbReference type="Proteomes" id="UP001302367"/>
    </source>
</evidence>
<keyword evidence="3" id="KW-1185">Reference proteome</keyword>
<dbReference type="Gene3D" id="3.40.850.10">
    <property type="entry name" value="Kinesin motor domain"/>
    <property type="match status" value="1"/>
</dbReference>
<organism evidence="2 3">
    <name type="scientific">Cercospora beticola</name>
    <name type="common">Sugarbeet leaf spot fungus</name>
    <dbReference type="NCBI Taxonomy" id="122368"/>
    <lineage>
        <taxon>Eukaryota</taxon>
        <taxon>Fungi</taxon>
        <taxon>Dikarya</taxon>
        <taxon>Ascomycota</taxon>
        <taxon>Pezizomycotina</taxon>
        <taxon>Dothideomycetes</taxon>
        <taxon>Dothideomycetidae</taxon>
        <taxon>Mycosphaerellales</taxon>
        <taxon>Mycosphaerellaceae</taxon>
        <taxon>Cercospora</taxon>
    </lineage>
</organism>
<sequence length="125" mass="14285">MLLSEMQRLKSKGWEYAVEADFVEVYDETLNDLLGDAKSWDEGDGVTTASRGKTKEKHEIHHDPATGKTSVFNLSTIGLWPPPSNDGSCDYWWERHSRRRYEQAQMVQSDYNVQVTGRCAEIDAD</sequence>
<accession>A0ABZ0P9B5</accession>
<dbReference type="GeneID" id="90644944"/>
<dbReference type="InterPro" id="IPR036961">
    <property type="entry name" value="Kinesin_motor_dom_sf"/>
</dbReference>
<feature type="compositionally biased region" description="Basic and acidic residues" evidence="1">
    <location>
        <begin position="56"/>
        <end position="65"/>
    </location>
</feature>
<evidence type="ECO:0000313" key="2">
    <source>
        <dbReference type="EMBL" id="WPB08514.1"/>
    </source>
</evidence>
<dbReference type="RefSeq" id="XP_065459744.1">
    <property type="nucleotide sequence ID" value="XM_065603672.1"/>
</dbReference>
<proteinExistence type="predicted"/>
<gene>
    <name evidence="2" type="ORF">RHO25_013180</name>
</gene>
<evidence type="ECO:0000256" key="1">
    <source>
        <dbReference type="SAM" id="MobiDB-lite"/>
    </source>
</evidence>
<dbReference type="EMBL" id="CP134193">
    <property type="protein sequence ID" value="WPB08514.1"/>
    <property type="molecule type" value="Genomic_DNA"/>
</dbReference>
<evidence type="ECO:0008006" key="4">
    <source>
        <dbReference type="Google" id="ProtNLM"/>
    </source>
</evidence>
<feature type="region of interest" description="Disordered" evidence="1">
    <location>
        <begin position="41"/>
        <end position="66"/>
    </location>
</feature>
<reference evidence="2 3" key="1">
    <citation type="submission" date="2023-09" db="EMBL/GenBank/DDBJ databases">
        <title>Complete-Gapless Cercospora beticola genome.</title>
        <authorList>
            <person name="Wyatt N.A."/>
            <person name="Spanner R.E."/>
            <person name="Bolton M.D."/>
        </authorList>
    </citation>
    <scope>NUCLEOTIDE SEQUENCE [LARGE SCALE GENOMIC DNA]</scope>
    <source>
        <strain evidence="2">Cb09-40</strain>
    </source>
</reference>
<protein>
    <recommendedName>
        <fullName evidence="4">Kinesin motor domain-containing protein</fullName>
    </recommendedName>
</protein>
<name>A0ABZ0P9B5_CERBT</name>